<dbReference type="CDD" id="cd12173">
    <property type="entry name" value="PGDH_4"/>
    <property type="match status" value="1"/>
</dbReference>
<evidence type="ECO:0000313" key="13">
    <source>
        <dbReference type="EMBL" id="QZT32599.1"/>
    </source>
</evidence>
<evidence type="ECO:0000256" key="11">
    <source>
        <dbReference type="RuleBase" id="RU363003"/>
    </source>
</evidence>
<feature type="domain" description="ACT" evidence="12">
    <location>
        <begin position="456"/>
        <end position="528"/>
    </location>
</feature>
<organism evidence="13 14">
    <name type="scientific">Caldalkalibacillus thermarum (strain TA2.A1)</name>
    <dbReference type="NCBI Taxonomy" id="986075"/>
    <lineage>
        <taxon>Bacteria</taxon>
        <taxon>Bacillati</taxon>
        <taxon>Bacillota</taxon>
        <taxon>Bacilli</taxon>
        <taxon>Bacillales</taxon>
        <taxon>Bacillaceae</taxon>
        <taxon>Caldalkalibacillus</taxon>
    </lineage>
</organism>
<keyword evidence="14" id="KW-1185">Reference proteome</keyword>
<dbReference type="FunFam" id="3.40.50.720:FF:000021">
    <property type="entry name" value="D-3-phosphoglycerate dehydrogenase"/>
    <property type="match status" value="1"/>
</dbReference>
<dbReference type="InterPro" id="IPR045626">
    <property type="entry name" value="PGDH_ASB_dom"/>
</dbReference>
<dbReference type="GO" id="GO:0006564">
    <property type="term" value="P:L-serine biosynthetic process"/>
    <property type="evidence" value="ECO:0007669"/>
    <property type="project" value="UniProtKB-UniRule"/>
</dbReference>
<dbReference type="SUPFAM" id="SSF51735">
    <property type="entry name" value="NAD(P)-binding Rossmann-fold domains"/>
    <property type="match status" value="1"/>
</dbReference>
<dbReference type="PROSITE" id="PS00065">
    <property type="entry name" value="D_2_HYDROXYACID_DH_1"/>
    <property type="match status" value="1"/>
</dbReference>
<dbReference type="PROSITE" id="PS51671">
    <property type="entry name" value="ACT"/>
    <property type="match status" value="1"/>
</dbReference>
<dbReference type="InterPro" id="IPR029009">
    <property type="entry name" value="ASB_dom_sf"/>
</dbReference>
<gene>
    <name evidence="13" type="primary">serA</name>
    <name evidence="13" type="ORF">HUR95_09315</name>
</gene>
<evidence type="ECO:0000256" key="5">
    <source>
        <dbReference type="ARBA" id="ARBA00022605"/>
    </source>
</evidence>
<dbReference type="FunFam" id="3.30.70.260:FF:000008">
    <property type="entry name" value="D-3-phosphoglycerate dehydrogenase, chloroplastic"/>
    <property type="match status" value="1"/>
</dbReference>
<dbReference type="Gene3D" id="3.30.1330.90">
    <property type="entry name" value="D-3-phosphoglycerate dehydrogenase, domain 3"/>
    <property type="match status" value="1"/>
</dbReference>
<protein>
    <recommendedName>
        <fullName evidence="4 11">D-3-phosphoglycerate dehydrogenase</fullName>
        <ecNumber evidence="11">1.1.1.95</ecNumber>
    </recommendedName>
</protein>
<keyword evidence="8 11" id="KW-0718">Serine biosynthesis</keyword>
<comment type="function">
    <text evidence="1">Catalyzes the reversible oxidation of 3-phospho-D-glycerate to 3-phosphonooxypyruvate, the first step of the phosphorylated L-serine biosynthesis pathway. Also catalyzes the reversible oxidation of 2-hydroxyglutarate to 2-oxoglutarate.</text>
</comment>
<dbReference type="InterPro" id="IPR029752">
    <property type="entry name" value="D-isomer_DH_CS1"/>
</dbReference>
<dbReference type="InterPro" id="IPR029753">
    <property type="entry name" value="D-isomer_DH_CS"/>
</dbReference>
<evidence type="ECO:0000256" key="8">
    <source>
        <dbReference type="ARBA" id="ARBA00023299"/>
    </source>
</evidence>
<evidence type="ECO:0000256" key="1">
    <source>
        <dbReference type="ARBA" id="ARBA00003800"/>
    </source>
</evidence>
<reference evidence="13 14" key="1">
    <citation type="journal article" date="2020" name="Extremophiles">
        <title>Genomic analysis of Caldalkalibacillus thermarum TA2.A1 reveals aerobic alkaliphilic metabolism and evolutionary hallmarks linking alkaliphilic bacteria and plant life.</title>
        <authorList>
            <person name="de Jong S.I."/>
            <person name="van den Broek M.A."/>
            <person name="Merkel A.Y."/>
            <person name="de la Torre Cortes P."/>
            <person name="Kalamorz F."/>
            <person name="Cook G.M."/>
            <person name="van Loosdrecht M.C.M."/>
            <person name="McMillan D.G.G."/>
        </authorList>
    </citation>
    <scope>NUCLEOTIDE SEQUENCE [LARGE SCALE GENOMIC DNA]</scope>
    <source>
        <strain evidence="13 14">TA2.A1</strain>
    </source>
</reference>
<dbReference type="Pfam" id="PF00389">
    <property type="entry name" value="2-Hacid_dh"/>
    <property type="match status" value="1"/>
</dbReference>
<name>A0A8X8I6T9_CALTT</name>
<evidence type="ECO:0000256" key="6">
    <source>
        <dbReference type="ARBA" id="ARBA00023002"/>
    </source>
</evidence>
<keyword evidence="6 11" id="KW-0560">Oxidoreductase</keyword>
<evidence type="ECO:0000256" key="7">
    <source>
        <dbReference type="ARBA" id="ARBA00023027"/>
    </source>
</evidence>
<evidence type="ECO:0000256" key="4">
    <source>
        <dbReference type="ARBA" id="ARBA00021582"/>
    </source>
</evidence>
<dbReference type="InterPro" id="IPR006140">
    <property type="entry name" value="D-isomer_DH_NAD-bd"/>
</dbReference>
<evidence type="ECO:0000256" key="10">
    <source>
        <dbReference type="ARBA" id="ARBA00048731"/>
    </source>
</evidence>
<dbReference type="PANTHER" id="PTHR42789">
    <property type="entry name" value="D-ISOMER SPECIFIC 2-HYDROXYACID DEHYDROGENASE FAMILY PROTEIN (AFU_ORTHOLOGUE AFUA_6G10090)"/>
    <property type="match status" value="1"/>
</dbReference>
<dbReference type="InterPro" id="IPR006236">
    <property type="entry name" value="PGDH"/>
</dbReference>
<dbReference type="Gene3D" id="3.30.70.260">
    <property type="match status" value="1"/>
</dbReference>
<evidence type="ECO:0000256" key="9">
    <source>
        <dbReference type="ARBA" id="ARBA00048126"/>
    </source>
</evidence>
<dbReference type="InterPro" id="IPR050857">
    <property type="entry name" value="D-2-hydroxyacid_DH"/>
</dbReference>
<dbReference type="CDD" id="cd04902">
    <property type="entry name" value="ACT_3PGDH-xct"/>
    <property type="match status" value="1"/>
</dbReference>
<evidence type="ECO:0000313" key="14">
    <source>
        <dbReference type="Proteomes" id="UP000825179"/>
    </source>
</evidence>
<dbReference type="NCBIfam" id="TIGR01327">
    <property type="entry name" value="PGDH"/>
    <property type="match status" value="1"/>
</dbReference>
<dbReference type="InterPro" id="IPR036291">
    <property type="entry name" value="NAD(P)-bd_dom_sf"/>
</dbReference>
<dbReference type="Pfam" id="PF01842">
    <property type="entry name" value="ACT"/>
    <property type="match status" value="1"/>
</dbReference>
<dbReference type="Pfam" id="PF19304">
    <property type="entry name" value="PGDH_inter"/>
    <property type="match status" value="1"/>
</dbReference>
<dbReference type="SUPFAM" id="SSF143548">
    <property type="entry name" value="Serine metabolism enzymes domain"/>
    <property type="match status" value="1"/>
</dbReference>
<comment type="catalytic activity">
    <reaction evidence="10 11">
        <text>(2R)-3-phosphoglycerate + NAD(+) = 3-phosphooxypyruvate + NADH + H(+)</text>
        <dbReference type="Rhea" id="RHEA:12641"/>
        <dbReference type="ChEBI" id="CHEBI:15378"/>
        <dbReference type="ChEBI" id="CHEBI:18110"/>
        <dbReference type="ChEBI" id="CHEBI:57540"/>
        <dbReference type="ChEBI" id="CHEBI:57945"/>
        <dbReference type="ChEBI" id="CHEBI:58272"/>
        <dbReference type="EC" id="1.1.1.95"/>
    </reaction>
</comment>
<dbReference type="InterPro" id="IPR002912">
    <property type="entry name" value="ACT_dom"/>
</dbReference>
<keyword evidence="5 11" id="KW-0028">Amino-acid biosynthesis</keyword>
<dbReference type="RefSeq" id="WP_188622933.1">
    <property type="nucleotide sequence ID" value="NZ_CP082237.1"/>
</dbReference>
<dbReference type="Proteomes" id="UP000825179">
    <property type="component" value="Chromosome"/>
</dbReference>
<evidence type="ECO:0000259" key="12">
    <source>
        <dbReference type="PROSITE" id="PS51671"/>
    </source>
</evidence>
<dbReference type="PROSITE" id="PS00671">
    <property type="entry name" value="D_2_HYDROXYACID_DH_3"/>
    <property type="match status" value="1"/>
</dbReference>
<dbReference type="AlphaFoldDB" id="A0A8X8I6T9"/>
<dbReference type="Pfam" id="PF02826">
    <property type="entry name" value="2-Hacid_dh_C"/>
    <property type="match status" value="1"/>
</dbReference>
<dbReference type="KEGG" id="cthu:HUR95_09315"/>
<dbReference type="GO" id="GO:0051287">
    <property type="term" value="F:NAD binding"/>
    <property type="evidence" value="ECO:0007669"/>
    <property type="project" value="UniProtKB-UniRule"/>
</dbReference>
<accession>A0A8X8I6T9</accession>
<dbReference type="Gene3D" id="3.40.50.720">
    <property type="entry name" value="NAD(P)-binding Rossmann-like Domain"/>
    <property type="match status" value="2"/>
</dbReference>
<comment type="pathway">
    <text evidence="2 11">Amino-acid biosynthesis; L-serine biosynthesis; L-serine from 3-phospho-D-glycerate: step 1/3.</text>
</comment>
<dbReference type="EMBL" id="CP082237">
    <property type="protein sequence ID" value="QZT32599.1"/>
    <property type="molecule type" value="Genomic_DNA"/>
</dbReference>
<proteinExistence type="inferred from homology"/>
<dbReference type="PROSITE" id="PS00670">
    <property type="entry name" value="D_2_HYDROXYACID_DH_2"/>
    <property type="match status" value="1"/>
</dbReference>
<evidence type="ECO:0000256" key="3">
    <source>
        <dbReference type="ARBA" id="ARBA00005854"/>
    </source>
</evidence>
<dbReference type="PANTHER" id="PTHR42789:SF1">
    <property type="entry name" value="D-ISOMER SPECIFIC 2-HYDROXYACID DEHYDROGENASE FAMILY PROTEIN (AFU_ORTHOLOGUE AFUA_6G10090)"/>
    <property type="match status" value="1"/>
</dbReference>
<dbReference type="EC" id="1.1.1.95" evidence="11"/>
<sequence length="528" mass="57696">MTYKVLVSDPVSEEGLKILREAAHVEVVQQTGLSEEELANVIGQYDALIVRSQTQVTAKVIERADRLKVIGRAGVGVDNIDLPSATAKGIMVVNAPDGNTISTAEHTFSMLMALARRIPQAYLKLKQHIWDRKAFVGVELNGKTLGIIGLGRIGTEVAKRAKAFNMTVIAYDPYLTPEKAEKLGVHYGQLNDVLKQADFITVHTPLLKETRHMISHDQFKLMKDGVYILNCARGGIIDEDALYEAIITGKVAGAALDVFEEEPATHHRLLELDQVIATPHLGASTKEAQKNVAIDVCHEVLKALEDQPVKNAVNLPSIPAHIFKKVEPYFLLSERLGSFVAQAAVGAVKEIHISYAGELTDLDVGPLTRNVIKGVLSYHLGLQVNQVNAPYLAKQREVQINEQKTSSSGGFTNLIEVRLVTTQETKRVAGTLLNGYGARIVKVDQYSIDVEPTGHLIYVRHYDRPGVIGRVGTLLGSHDVNIATMQVGRSDVGGDAIMMLTVDKPVSKEVLDQLSDLPEIKSVIEIDL</sequence>
<dbReference type="FunFam" id="3.30.1330.90:FF:000003">
    <property type="entry name" value="D-3-phosphoglycerate dehydrogenase"/>
    <property type="match status" value="1"/>
</dbReference>
<dbReference type="SUPFAM" id="SSF52283">
    <property type="entry name" value="Formate/glycerate dehydrogenase catalytic domain-like"/>
    <property type="match status" value="1"/>
</dbReference>
<dbReference type="InterPro" id="IPR006139">
    <property type="entry name" value="D-isomer_2_OHA_DH_cat_dom"/>
</dbReference>
<dbReference type="InterPro" id="IPR045865">
    <property type="entry name" value="ACT-like_dom_sf"/>
</dbReference>
<evidence type="ECO:0000256" key="2">
    <source>
        <dbReference type="ARBA" id="ARBA00005216"/>
    </source>
</evidence>
<comment type="catalytic activity">
    <reaction evidence="9">
        <text>(R)-2-hydroxyglutarate + NAD(+) = 2-oxoglutarate + NADH + H(+)</text>
        <dbReference type="Rhea" id="RHEA:49612"/>
        <dbReference type="ChEBI" id="CHEBI:15378"/>
        <dbReference type="ChEBI" id="CHEBI:15801"/>
        <dbReference type="ChEBI" id="CHEBI:16810"/>
        <dbReference type="ChEBI" id="CHEBI:57540"/>
        <dbReference type="ChEBI" id="CHEBI:57945"/>
        <dbReference type="EC" id="1.1.1.399"/>
    </reaction>
</comment>
<dbReference type="GO" id="GO:0004617">
    <property type="term" value="F:phosphoglycerate dehydrogenase activity"/>
    <property type="evidence" value="ECO:0007669"/>
    <property type="project" value="UniProtKB-UniRule"/>
</dbReference>
<dbReference type="SUPFAM" id="SSF55021">
    <property type="entry name" value="ACT-like"/>
    <property type="match status" value="1"/>
</dbReference>
<keyword evidence="7 11" id="KW-0520">NAD</keyword>
<comment type="similarity">
    <text evidence="3 11">Belongs to the D-isomer specific 2-hydroxyacid dehydrogenase family.</text>
</comment>